<dbReference type="Proteomes" id="UP000830401">
    <property type="component" value="Chromosome"/>
</dbReference>
<evidence type="ECO:0000313" key="4">
    <source>
        <dbReference type="Proteomes" id="UP000830401"/>
    </source>
</evidence>
<keyword evidence="4" id="KW-1185">Reference proteome</keyword>
<evidence type="ECO:0000256" key="1">
    <source>
        <dbReference type="ARBA" id="ARBA00023172"/>
    </source>
</evidence>
<dbReference type="InterPro" id="IPR013762">
    <property type="entry name" value="Integrase-like_cat_sf"/>
</dbReference>
<dbReference type="InterPro" id="IPR011010">
    <property type="entry name" value="DNA_brk_join_enz"/>
</dbReference>
<organism evidence="3 4">
    <name type="scientific">Hymenobacter volaticus</name>
    <dbReference type="NCBI Taxonomy" id="2932254"/>
    <lineage>
        <taxon>Bacteria</taxon>
        <taxon>Pseudomonadati</taxon>
        <taxon>Bacteroidota</taxon>
        <taxon>Cytophagia</taxon>
        <taxon>Cytophagales</taxon>
        <taxon>Hymenobacteraceae</taxon>
        <taxon>Hymenobacter</taxon>
    </lineage>
</organism>
<reference evidence="3" key="1">
    <citation type="submission" date="2022-04" db="EMBL/GenBank/DDBJ databases">
        <title>Hymenobacter sp. isolated from the air.</title>
        <authorList>
            <person name="Won M."/>
            <person name="Lee C.-M."/>
            <person name="Woen H.-Y."/>
            <person name="Kwon S.-W."/>
        </authorList>
    </citation>
    <scope>NUCLEOTIDE SEQUENCE</scope>
    <source>
        <strain evidence="3">5420S-77</strain>
    </source>
</reference>
<evidence type="ECO:0000259" key="2">
    <source>
        <dbReference type="PROSITE" id="PS51898"/>
    </source>
</evidence>
<name>A0ABY4G7R5_9BACT</name>
<protein>
    <submittedName>
        <fullName evidence="3">Tyrosine-type recombinase/integrase</fullName>
    </submittedName>
</protein>
<gene>
    <name evidence="3" type="ORF">MUN86_02420</name>
</gene>
<keyword evidence="1" id="KW-0233">DNA recombination</keyword>
<feature type="domain" description="Tyr recombinase" evidence="2">
    <location>
        <begin position="1"/>
        <end position="101"/>
    </location>
</feature>
<accession>A0ABY4G7R5</accession>
<proteinExistence type="predicted"/>
<dbReference type="EMBL" id="CP095061">
    <property type="protein sequence ID" value="UOQ66796.1"/>
    <property type="molecule type" value="Genomic_DNA"/>
</dbReference>
<evidence type="ECO:0000313" key="3">
    <source>
        <dbReference type="EMBL" id="UOQ66796.1"/>
    </source>
</evidence>
<dbReference type="PROSITE" id="PS51898">
    <property type="entry name" value="TYR_RECOMBINASE"/>
    <property type="match status" value="1"/>
</dbReference>
<dbReference type="SUPFAM" id="SSF56349">
    <property type="entry name" value="DNA breaking-rejoining enzymes"/>
    <property type="match status" value="1"/>
</dbReference>
<dbReference type="Pfam" id="PF00589">
    <property type="entry name" value="Phage_integrase"/>
    <property type="match status" value="1"/>
</dbReference>
<dbReference type="InterPro" id="IPR002104">
    <property type="entry name" value="Integrase_catalytic"/>
</dbReference>
<sequence length="115" mass="13195">MMLPLTKEAISYLEDSRLEEGCVGFHSYADQYSNRTLKAIAKELEIETDLHHHIGRETFATEFIRRGGKIEVLQTLLDHGKISTTLKYVHVDDDMKCEAIRMLDDQNEVRMAVVA</sequence>
<dbReference type="Gene3D" id="1.10.443.10">
    <property type="entry name" value="Intergrase catalytic core"/>
    <property type="match status" value="1"/>
</dbReference>